<feature type="signal peptide" evidence="1">
    <location>
        <begin position="1"/>
        <end position="29"/>
    </location>
</feature>
<sequence>MSFYTVGKMNSKCLMLVFVLASFVIAAAGARDFKKRHAVAKRQTDSNSLFGFDFSFGNIFNLFINSITYVIKTALKVALNSALTALPVVAGKMNSKCLMLVFVLASFVIAEAGARDFKKRHAVAKRQTDSNSLFGFDFSFNNIFRLFVENITTIIKIALKVAINSALTALPVVG</sequence>
<organism evidence="2 3">
    <name type="scientific">Oedothorax gibbosus</name>
    <dbReference type="NCBI Taxonomy" id="931172"/>
    <lineage>
        <taxon>Eukaryota</taxon>
        <taxon>Metazoa</taxon>
        <taxon>Ecdysozoa</taxon>
        <taxon>Arthropoda</taxon>
        <taxon>Chelicerata</taxon>
        <taxon>Arachnida</taxon>
        <taxon>Araneae</taxon>
        <taxon>Araneomorphae</taxon>
        <taxon>Entelegynae</taxon>
        <taxon>Araneoidea</taxon>
        <taxon>Linyphiidae</taxon>
        <taxon>Erigoninae</taxon>
        <taxon>Oedothorax</taxon>
    </lineage>
</organism>
<name>A0AAV6UDW5_9ARAC</name>
<keyword evidence="3" id="KW-1185">Reference proteome</keyword>
<protein>
    <submittedName>
        <fullName evidence="2">Uncharacterized protein</fullName>
    </submittedName>
</protein>
<evidence type="ECO:0000256" key="1">
    <source>
        <dbReference type="SAM" id="SignalP"/>
    </source>
</evidence>
<proteinExistence type="predicted"/>
<evidence type="ECO:0000313" key="3">
    <source>
        <dbReference type="Proteomes" id="UP000827092"/>
    </source>
</evidence>
<feature type="chain" id="PRO_5043484855" evidence="1">
    <location>
        <begin position="30"/>
        <end position="174"/>
    </location>
</feature>
<gene>
    <name evidence="2" type="ORF">JTE90_025675</name>
</gene>
<accession>A0AAV6UDW5</accession>
<reference evidence="2 3" key="1">
    <citation type="journal article" date="2022" name="Nat. Ecol. Evol.">
        <title>A masculinizing supergene underlies an exaggerated male reproductive morph in a spider.</title>
        <authorList>
            <person name="Hendrickx F."/>
            <person name="De Corte Z."/>
            <person name="Sonet G."/>
            <person name="Van Belleghem S.M."/>
            <person name="Kostlbacher S."/>
            <person name="Vangestel C."/>
        </authorList>
    </citation>
    <scope>NUCLEOTIDE SEQUENCE [LARGE SCALE GENOMIC DNA]</scope>
    <source>
        <strain evidence="2">W744_W776</strain>
    </source>
</reference>
<dbReference type="AlphaFoldDB" id="A0AAV6UDW5"/>
<comment type="caution">
    <text evidence="2">The sequence shown here is derived from an EMBL/GenBank/DDBJ whole genome shotgun (WGS) entry which is preliminary data.</text>
</comment>
<dbReference type="Proteomes" id="UP000827092">
    <property type="component" value="Unassembled WGS sequence"/>
</dbReference>
<keyword evidence="1" id="KW-0732">Signal</keyword>
<dbReference type="EMBL" id="JAFNEN010000499">
    <property type="protein sequence ID" value="KAG8181700.1"/>
    <property type="molecule type" value="Genomic_DNA"/>
</dbReference>
<evidence type="ECO:0000313" key="2">
    <source>
        <dbReference type="EMBL" id="KAG8181700.1"/>
    </source>
</evidence>